<evidence type="ECO:0000313" key="2">
    <source>
        <dbReference type="Proteomes" id="UP001207930"/>
    </source>
</evidence>
<dbReference type="Proteomes" id="UP001207930">
    <property type="component" value="Unassembled WGS sequence"/>
</dbReference>
<comment type="caution">
    <text evidence="1">The sequence shown here is derived from an EMBL/GenBank/DDBJ whole genome shotgun (WGS) entry which is preliminary data.</text>
</comment>
<dbReference type="RefSeq" id="WP_264500607.1">
    <property type="nucleotide sequence ID" value="NZ_JAPDDS010000003.1"/>
</dbReference>
<sequence length="433" mass="49057">MLEITEPSYPLAKETFIRALKTGHGRALIQAEKHGTEGLREDILDAALFSKVYDSQCEGKGEAWLARLCESAGLVETIISRGDGAGDEDGGLRCALLKEFFLRGYEAALPALREMCRFDEQRNDLLGCAEIVEIEGADGFIFAADRLGQRLLEDKEFWVCSWLMSELDDRDGEGSAMAILDRESPANPNIAAYREAVLEDLERPKSVPDSTPPPVDDLIRLILCSSKREHRLFRYGRTASSEDRRKVAALDFSEMGPVQLENYLWFFQRNGLPEFREDHLPLLLHPEDRVKWRAHRVLSLHAEPQVRTAAYEALSRGEVGFFAELLRRSGLEEDVEPLLRAINSPALLADDDEIHGVGTALLDLARENDRMADPRIPLWIYEHGPCRMCRLDAVKVMIKRSTLPRWIAVECLSDAYEETRKVAVKYLDVVREF</sequence>
<evidence type="ECO:0000313" key="1">
    <source>
        <dbReference type="EMBL" id="MCW1884651.1"/>
    </source>
</evidence>
<keyword evidence="2" id="KW-1185">Reference proteome</keyword>
<organism evidence="1 2">
    <name type="scientific">Luteolibacter flavescens</name>
    <dbReference type="NCBI Taxonomy" id="1859460"/>
    <lineage>
        <taxon>Bacteria</taxon>
        <taxon>Pseudomonadati</taxon>
        <taxon>Verrucomicrobiota</taxon>
        <taxon>Verrucomicrobiia</taxon>
        <taxon>Verrucomicrobiales</taxon>
        <taxon>Verrucomicrobiaceae</taxon>
        <taxon>Luteolibacter</taxon>
    </lineage>
</organism>
<accession>A0ABT3FM55</accession>
<gene>
    <name evidence="1" type="ORF">OKA04_07905</name>
</gene>
<protein>
    <recommendedName>
        <fullName evidence="3">HEAT repeat domain-containing protein</fullName>
    </recommendedName>
</protein>
<name>A0ABT3FM55_9BACT</name>
<proteinExistence type="predicted"/>
<reference evidence="1 2" key="1">
    <citation type="submission" date="2022-10" db="EMBL/GenBank/DDBJ databases">
        <title>Luteolibacter flavescens strain MCCC 1K03193, whole genome shotgun sequencing project.</title>
        <authorList>
            <person name="Zhao G."/>
            <person name="Shen L."/>
        </authorList>
    </citation>
    <scope>NUCLEOTIDE SEQUENCE [LARGE SCALE GENOMIC DNA]</scope>
    <source>
        <strain evidence="1 2">MCCC 1K03193</strain>
    </source>
</reference>
<dbReference type="EMBL" id="JAPDDS010000003">
    <property type="protein sequence ID" value="MCW1884651.1"/>
    <property type="molecule type" value="Genomic_DNA"/>
</dbReference>
<evidence type="ECO:0008006" key="3">
    <source>
        <dbReference type="Google" id="ProtNLM"/>
    </source>
</evidence>